<name>A0ACC2PHA0_9HYME</name>
<evidence type="ECO:0000313" key="2">
    <source>
        <dbReference type="Proteomes" id="UP001239111"/>
    </source>
</evidence>
<keyword evidence="2" id="KW-1185">Reference proteome</keyword>
<sequence>MVTLVLMLQSIDFPWMTLAGHIVKHPTLNVEKVEESELWATGANIQRQPGAYDSSLSDLLKLIPCESGIEYSNMHYPALPLHMATGIPWHTRTATATVDSPLHYAIYYASKASGEHKICV</sequence>
<protein>
    <submittedName>
        <fullName evidence="1">Uncharacterized protein</fullName>
    </submittedName>
</protein>
<accession>A0ACC2PHA0</accession>
<proteinExistence type="predicted"/>
<dbReference type="Proteomes" id="UP001239111">
    <property type="component" value="Chromosome 1"/>
</dbReference>
<evidence type="ECO:0000313" key="1">
    <source>
        <dbReference type="EMBL" id="KAJ8681792.1"/>
    </source>
</evidence>
<comment type="caution">
    <text evidence="1">The sequence shown here is derived from an EMBL/GenBank/DDBJ whole genome shotgun (WGS) entry which is preliminary data.</text>
</comment>
<gene>
    <name evidence="1" type="ORF">QAD02_017584</name>
</gene>
<reference evidence="1" key="1">
    <citation type="submission" date="2023-04" db="EMBL/GenBank/DDBJ databases">
        <title>A chromosome-level genome assembly of the parasitoid wasp Eretmocerus hayati.</title>
        <authorList>
            <person name="Zhong Y."/>
            <person name="Liu S."/>
            <person name="Liu Y."/>
        </authorList>
    </citation>
    <scope>NUCLEOTIDE SEQUENCE</scope>
    <source>
        <strain evidence="1">ZJU_SS_LIU_2023</strain>
    </source>
</reference>
<organism evidence="1 2">
    <name type="scientific">Eretmocerus hayati</name>
    <dbReference type="NCBI Taxonomy" id="131215"/>
    <lineage>
        <taxon>Eukaryota</taxon>
        <taxon>Metazoa</taxon>
        <taxon>Ecdysozoa</taxon>
        <taxon>Arthropoda</taxon>
        <taxon>Hexapoda</taxon>
        <taxon>Insecta</taxon>
        <taxon>Pterygota</taxon>
        <taxon>Neoptera</taxon>
        <taxon>Endopterygota</taxon>
        <taxon>Hymenoptera</taxon>
        <taxon>Apocrita</taxon>
        <taxon>Proctotrupomorpha</taxon>
        <taxon>Chalcidoidea</taxon>
        <taxon>Aphelinidae</taxon>
        <taxon>Aphelininae</taxon>
        <taxon>Eretmocerus</taxon>
    </lineage>
</organism>
<dbReference type="EMBL" id="CM056741">
    <property type="protein sequence ID" value="KAJ8681792.1"/>
    <property type="molecule type" value="Genomic_DNA"/>
</dbReference>